<dbReference type="Proteomes" id="UP001173801">
    <property type="component" value="Unassembled WGS sequence"/>
</dbReference>
<feature type="compositionally biased region" description="Basic and acidic residues" evidence="1">
    <location>
        <begin position="59"/>
        <end position="90"/>
    </location>
</feature>
<keyword evidence="2" id="KW-0812">Transmembrane</keyword>
<organism evidence="3 4">
    <name type="scientific">Campylobacter gastrosuis</name>
    <dbReference type="NCBI Taxonomy" id="2974576"/>
    <lineage>
        <taxon>Bacteria</taxon>
        <taxon>Pseudomonadati</taxon>
        <taxon>Campylobacterota</taxon>
        <taxon>Epsilonproteobacteria</taxon>
        <taxon>Campylobacterales</taxon>
        <taxon>Campylobacteraceae</taxon>
        <taxon>Campylobacter</taxon>
    </lineage>
</organism>
<evidence type="ECO:0000313" key="4">
    <source>
        <dbReference type="Proteomes" id="UP001173801"/>
    </source>
</evidence>
<feature type="transmembrane region" description="Helical" evidence="2">
    <location>
        <begin position="12"/>
        <end position="33"/>
    </location>
</feature>
<evidence type="ECO:0000313" key="3">
    <source>
        <dbReference type="EMBL" id="MDL0088898.1"/>
    </source>
</evidence>
<keyword evidence="2" id="KW-1133">Transmembrane helix</keyword>
<keyword evidence="2" id="KW-0472">Membrane</keyword>
<gene>
    <name evidence="3" type="ORF">NYG85_05865</name>
</gene>
<accession>A0ABT7HR56</accession>
<dbReference type="Pfam" id="PF13103">
    <property type="entry name" value="TonB_2"/>
    <property type="match status" value="1"/>
</dbReference>
<proteinExistence type="predicted"/>
<name>A0ABT7HR56_9BACT</name>
<protein>
    <submittedName>
        <fullName evidence="3">TonB C-terminal domain-containing protein</fullName>
    </submittedName>
</protein>
<evidence type="ECO:0000256" key="1">
    <source>
        <dbReference type="SAM" id="MobiDB-lite"/>
    </source>
</evidence>
<sequence>MPKFNYPTISSFLVAFCIYAVILAGLFINLSIFTDPPKKYTDDKDAFMDIIVVEREISETKKAPKQADEIKKDEPKPEPIKEPEPVKEPEITTPKESLPPPPEILPEPIKEPEPVKEPEPKPEPKPSLKSLFSDIDTSKLKDTPKKQANKKSEKSEAKQSTQATDIVKSLKIDTTTTTPKSQKTGTYDPVIGAIEKQIQRRWQGYKANSDNFAKITFMVDMSGNFSYEITELSYDDEFNEKVKDCLEKLSKENFPFSKTKSLTINLTLRDKLDTQ</sequence>
<feature type="region of interest" description="Disordered" evidence="1">
    <location>
        <begin position="59"/>
        <end position="163"/>
    </location>
</feature>
<dbReference type="EMBL" id="JANURM010000005">
    <property type="protein sequence ID" value="MDL0088898.1"/>
    <property type="molecule type" value="Genomic_DNA"/>
</dbReference>
<feature type="compositionally biased region" description="Basic and acidic residues" evidence="1">
    <location>
        <begin position="136"/>
        <end position="157"/>
    </location>
</feature>
<feature type="compositionally biased region" description="Basic and acidic residues" evidence="1">
    <location>
        <begin position="108"/>
        <end position="126"/>
    </location>
</feature>
<comment type="caution">
    <text evidence="3">The sequence shown here is derived from an EMBL/GenBank/DDBJ whole genome shotgun (WGS) entry which is preliminary data.</text>
</comment>
<reference evidence="3" key="2">
    <citation type="journal article" date="2023" name="Microorganisms">
        <title>Isolation and Genomic Characteristics of Cat-Borne Campylobacter felis sp. nov. and Sheep-Borne Campylobacter ovis sp. nov.</title>
        <authorList>
            <person name="Wang H."/>
            <person name="Li Y."/>
            <person name="Gu Y."/>
            <person name="Zhou G."/>
            <person name="Chen X."/>
            <person name="Zhang X."/>
            <person name="Shao Z."/>
            <person name="Zhang J."/>
            <person name="Zhang M."/>
        </authorList>
    </citation>
    <scope>NUCLEOTIDE SEQUENCE</scope>
    <source>
        <strain evidence="3">PS10</strain>
    </source>
</reference>
<reference evidence="3" key="1">
    <citation type="submission" date="2022-08" db="EMBL/GenBank/DDBJ databases">
        <authorList>
            <person name="Wang H."/>
        </authorList>
    </citation>
    <scope>NUCLEOTIDE SEQUENCE</scope>
    <source>
        <strain evidence="3">PS10</strain>
    </source>
</reference>
<dbReference type="RefSeq" id="WP_284937556.1">
    <property type="nucleotide sequence ID" value="NZ_JANURM010000005.1"/>
</dbReference>
<keyword evidence="4" id="KW-1185">Reference proteome</keyword>
<evidence type="ECO:0000256" key="2">
    <source>
        <dbReference type="SAM" id="Phobius"/>
    </source>
</evidence>